<evidence type="ECO:0000256" key="18">
    <source>
        <dbReference type="ARBA" id="ARBA00083046"/>
    </source>
</evidence>
<dbReference type="OMA" id="EDRNDRX"/>
<dbReference type="GO" id="GO:0098794">
    <property type="term" value="C:postsynapse"/>
    <property type="evidence" value="ECO:0007669"/>
    <property type="project" value="Ensembl"/>
</dbReference>
<dbReference type="GO" id="GO:0003358">
    <property type="term" value="P:noradrenergic neuron development"/>
    <property type="evidence" value="ECO:0007669"/>
    <property type="project" value="Ensembl"/>
</dbReference>
<dbReference type="Ensembl" id="ENSMLET00000037188.1">
    <property type="protein sequence ID" value="ENSMLEP00000013746.1"/>
    <property type="gene ID" value="ENSMLEG00000031034.1"/>
</dbReference>
<dbReference type="AlphaFoldDB" id="A0A2K5YDX4"/>
<dbReference type="GO" id="GO:0005654">
    <property type="term" value="C:nucleoplasm"/>
    <property type="evidence" value="ECO:0007669"/>
    <property type="project" value="Ensembl"/>
</dbReference>
<keyword evidence="6" id="KW-1017">Isopeptide bond</keyword>
<dbReference type="GO" id="GO:0061630">
    <property type="term" value="F:ubiquitin protein ligase activity"/>
    <property type="evidence" value="ECO:0007669"/>
    <property type="project" value="UniProtKB-EC"/>
</dbReference>
<comment type="subcellular location">
    <subcellularLocation>
        <location evidence="2">Cytoplasm</location>
    </subcellularLocation>
</comment>
<keyword evidence="9" id="KW-0479">Metal-binding</keyword>
<dbReference type="Pfam" id="PF15926">
    <property type="entry name" value="RNF220"/>
    <property type="match status" value="1"/>
</dbReference>
<dbReference type="GO" id="GO:0021904">
    <property type="term" value="P:dorsal/ventral neural tube patterning"/>
    <property type="evidence" value="ECO:0007669"/>
    <property type="project" value="Ensembl"/>
</dbReference>
<accession>A0A2K5YDX4</accession>
<dbReference type="InterPro" id="IPR001841">
    <property type="entry name" value="Znf_RING"/>
</dbReference>
<dbReference type="InterPro" id="IPR052443">
    <property type="entry name" value="E3_ubiq-ligase_RNF220-like"/>
</dbReference>
<dbReference type="GO" id="GO:0006513">
    <property type="term" value="P:protein monoubiquitination"/>
    <property type="evidence" value="ECO:0007669"/>
    <property type="project" value="Ensembl"/>
</dbReference>
<name>A0A2K5YDX4_MANLE</name>
<evidence type="ECO:0000256" key="7">
    <source>
        <dbReference type="ARBA" id="ARBA00022553"/>
    </source>
</evidence>
<keyword evidence="7" id="KW-0597">Phosphoprotein</keyword>
<evidence type="ECO:0000256" key="19">
    <source>
        <dbReference type="PROSITE-ProRule" id="PRU00175"/>
    </source>
</evidence>
<dbReference type="GO" id="GO:0090263">
    <property type="term" value="P:positive regulation of canonical Wnt signaling pathway"/>
    <property type="evidence" value="ECO:0007669"/>
    <property type="project" value="Ensembl"/>
</dbReference>
<evidence type="ECO:0000256" key="10">
    <source>
        <dbReference type="ARBA" id="ARBA00022771"/>
    </source>
</evidence>
<evidence type="ECO:0000256" key="2">
    <source>
        <dbReference type="ARBA" id="ARBA00004496"/>
    </source>
</evidence>
<evidence type="ECO:0000256" key="17">
    <source>
        <dbReference type="ARBA" id="ARBA00079756"/>
    </source>
</evidence>
<sequence length="551" mass="60994">MDLHRAAFKMENSSYLPNPLASPALMVLASTAEASRDASIPCQQPRPFGVPVSVDKDVHIPFTNGSYTFASMYHRQGGVPGTFANRDFPPSLLHLHPQFAPPNLDCTPISMLNHSGVGAFRPFASTEDRESYQSAFTPAKRLKNCHDTESPHLRFSDADGKEYDFGTQLPSSSPGSLKVDDTGKKIFAVSGLISDREASSSPEDRNDRCKKKAAALFDSQAPICPICQVLLRPSELQEHMEQELEQLAQLPSSKNSLLKDAMAPGTPKSLLLSASIKREGESPTASPHSSATDDLHHSDRYQRIGKMKRRKQDEGQREGSCMAEDDAVDIEHENNNRFEEYEWCGQKRIRATTLLEGGFRGSGFIMCSGKENPDSDADLDVDGDDTLEYGKPQYTEADVIPCTGEEPGEAKEREALRGAVLNGGPPSTRITPEFSKWANDEMPSTSNGESSKQEAMQKTCKNSDIEKITEDSAVTTFEALKARVRELERQLSRGDRYKCLICMDSYSMPLTSIQCWHVHCEECWLRTLGAKKLCPQCNTITAPGDLRRIYL</sequence>
<dbReference type="Gene3D" id="3.30.40.10">
    <property type="entry name" value="Zinc/RING finger domain, C3HC4 (zinc finger)"/>
    <property type="match status" value="1"/>
</dbReference>
<keyword evidence="11" id="KW-0833">Ubl conjugation pathway</keyword>
<dbReference type="EC" id="2.3.2.27" evidence="4"/>
<dbReference type="GO" id="GO:0005737">
    <property type="term" value="C:cytoplasm"/>
    <property type="evidence" value="ECO:0007669"/>
    <property type="project" value="UniProtKB-SubCell"/>
</dbReference>
<dbReference type="PANTHER" id="PTHR13459">
    <property type="entry name" value="E3 UBIQUITIN-PROTEIN LIGASE RNF220 ISOFORM X1"/>
    <property type="match status" value="1"/>
</dbReference>
<dbReference type="GeneTree" id="ENSGT00390000016573"/>
<feature type="compositionally biased region" description="Basic and acidic residues" evidence="20">
    <location>
        <begin position="291"/>
        <end position="302"/>
    </location>
</feature>
<dbReference type="PANTHER" id="PTHR13459:SF3">
    <property type="entry name" value="E3 UBIQUITIN-PROTEIN LIGASE RNF220"/>
    <property type="match status" value="1"/>
</dbReference>
<dbReference type="GO" id="GO:0032991">
    <property type="term" value="C:protein-containing complex"/>
    <property type="evidence" value="ECO:0007669"/>
    <property type="project" value="Ensembl"/>
</dbReference>
<evidence type="ECO:0000256" key="1">
    <source>
        <dbReference type="ARBA" id="ARBA00000900"/>
    </source>
</evidence>
<evidence type="ECO:0000256" key="13">
    <source>
        <dbReference type="ARBA" id="ARBA00022843"/>
    </source>
</evidence>
<comment type="pathway">
    <text evidence="3">Protein modification; protein ubiquitination.</text>
</comment>
<comment type="catalytic activity">
    <reaction evidence="1">
        <text>S-ubiquitinyl-[E2 ubiquitin-conjugating enzyme]-L-cysteine + [acceptor protein]-L-lysine = [E2 ubiquitin-conjugating enzyme]-L-cysteine + N(6)-ubiquitinyl-[acceptor protein]-L-lysine.</text>
        <dbReference type="EC" id="2.3.2.27"/>
    </reaction>
</comment>
<feature type="domain" description="RING-type" evidence="21">
    <location>
        <begin position="499"/>
        <end position="538"/>
    </location>
</feature>
<comment type="subunit">
    <text evidence="15">Interacts with SIN3B. Interacts with CTNNB1 (via Armadillo repeats 2-8). Interacts with USP7 (via MATH domain).</text>
</comment>
<evidence type="ECO:0000256" key="3">
    <source>
        <dbReference type="ARBA" id="ARBA00004906"/>
    </source>
</evidence>
<dbReference type="GO" id="GO:0051865">
    <property type="term" value="P:protein autoubiquitination"/>
    <property type="evidence" value="ECO:0007669"/>
    <property type="project" value="Ensembl"/>
</dbReference>
<evidence type="ECO:0000256" key="4">
    <source>
        <dbReference type="ARBA" id="ARBA00012483"/>
    </source>
</evidence>
<dbReference type="GO" id="GO:0008270">
    <property type="term" value="F:zinc ion binding"/>
    <property type="evidence" value="ECO:0007669"/>
    <property type="project" value="UniProtKB-KW"/>
</dbReference>
<evidence type="ECO:0000256" key="20">
    <source>
        <dbReference type="SAM" id="MobiDB-lite"/>
    </source>
</evidence>
<keyword evidence="5" id="KW-0963">Cytoplasm</keyword>
<reference evidence="22" key="2">
    <citation type="submission" date="2025-09" db="UniProtKB">
        <authorList>
            <consortium name="Ensembl"/>
        </authorList>
    </citation>
    <scope>IDENTIFICATION</scope>
</reference>
<dbReference type="PROSITE" id="PS50089">
    <property type="entry name" value="ZF_RING_2"/>
    <property type="match status" value="1"/>
</dbReference>
<evidence type="ECO:0000256" key="9">
    <source>
        <dbReference type="ARBA" id="ARBA00022723"/>
    </source>
</evidence>
<evidence type="ECO:0000259" key="21">
    <source>
        <dbReference type="PROSITE" id="PS50089"/>
    </source>
</evidence>
<evidence type="ECO:0000256" key="16">
    <source>
        <dbReference type="ARBA" id="ARBA00067773"/>
    </source>
</evidence>
<keyword evidence="13" id="KW-0832">Ubl conjugation</keyword>
<dbReference type="STRING" id="9568.ENSMLEP00000013746"/>
<evidence type="ECO:0000313" key="22">
    <source>
        <dbReference type="Ensembl" id="ENSMLEP00000013746.1"/>
    </source>
</evidence>
<dbReference type="Pfam" id="PF13923">
    <property type="entry name" value="zf-C3HC4_2"/>
    <property type="match status" value="1"/>
</dbReference>
<evidence type="ECO:0000256" key="6">
    <source>
        <dbReference type="ARBA" id="ARBA00022499"/>
    </source>
</evidence>
<gene>
    <name evidence="22" type="primary">RNF220</name>
</gene>
<keyword evidence="12" id="KW-0862">Zinc</keyword>
<evidence type="ECO:0000256" key="15">
    <source>
        <dbReference type="ARBA" id="ARBA00063526"/>
    </source>
</evidence>
<dbReference type="InterPro" id="IPR013083">
    <property type="entry name" value="Znf_RING/FYVE/PHD"/>
</dbReference>
<organism evidence="22 23">
    <name type="scientific">Mandrillus leucophaeus</name>
    <name type="common">Drill</name>
    <name type="synonym">Papio leucophaeus</name>
    <dbReference type="NCBI Taxonomy" id="9568"/>
    <lineage>
        <taxon>Eukaryota</taxon>
        <taxon>Metazoa</taxon>
        <taxon>Chordata</taxon>
        <taxon>Craniata</taxon>
        <taxon>Vertebrata</taxon>
        <taxon>Euteleostomi</taxon>
        <taxon>Mammalia</taxon>
        <taxon>Eutheria</taxon>
        <taxon>Euarchontoglires</taxon>
        <taxon>Primates</taxon>
        <taxon>Haplorrhini</taxon>
        <taxon>Catarrhini</taxon>
        <taxon>Cercopithecidae</taxon>
        <taxon>Cercopithecinae</taxon>
        <taxon>Mandrillus</taxon>
    </lineage>
</organism>
<keyword evidence="23" id="KW-1185">Reference proteome</keyword>
<evidence type="ECO:0000256" key="12">
    <source>
        <dbReference type="ARBA" id="ARBA00022833"/>
    </source>
</evidence>
<keyword evidence="8" id="KW-0808">Transferase</keyword>
<keyword evidence="10 19" id="KW-0863">Zinc-finger</keyword>
<evidence type="ECO:0000256" key="8">
    <source>
        <dbReference type="ARBA" id="ARBA00022679"/>
    </source>
</evidence>
<evidence type="ECO:0000313" key="23">
    <source>
        <dbReference type="Proteomes" id="UP000233140"/>
    </source>
</evidence>
<reference evidence="22" key="1">
    <citation type="submission" date="2025-08" db="UniProtKB">
        <authorList>
            <consortium name="Ensembl"/>
        </authorList>
    </citation>
    <scope>IDENTIFICATION</scope>
</reference>
<dbReference type="SUPFAM" id="SSF57850">
    <property type="entry name" value="RING/U-box"/>
    <property type="match status" value="1"/>
</dbReference>
<dbReference type="Proteomes" id="UP000233140">
    <property type="component" value="Unassembled WGS sequence"/>
</dbReference>
<dbReference type="InterPro" id="IPR040178">
    <property type="entry name" value="RNF220_RING"/>
</dbReference>
<protein>
    <recommendedName>
        <fullName evidence="16">E3 ubiquitin-protein ligase RNF220</fullName>
        <ecNumber evidence="4">2.3.2.27</ecNumber>
    </recommendedName>
    <alternativeName>
        <fullName evidence="18">RING finger protein 220</fullName>
    </alternativeName>
    <alternativeName>
        <fullName evidence="17">RING-type E3 ubiquitin transferase RNF220</fullName>
    </alternativeName>
</protein>
<dbReference type="GO" id="GO:0098978">
    <property type="term" value="C:glutamatergic synapse"/>
    <property type="evidence" value="ECO:0007669"/>
    <property type="project" value="Ensembl"/>
</dbReference>
<dbReference type="GO" id="GO:0005652">
    <property type="term" value="C:nuclear lamina"/>
    <property type="evidence" value="ECO:0007669"/>
    <property type="project" value="Ensembl"/>
</dbReference>
<evidence type="ECO:0000256" key="5">
    <source>
        <dbReference type="ARBA" id="ARBA00022490"/>
    </source>
</evidence>
<evidence type="ECO:0000256" key="14">
    <source>
        <dbReference type="ARBA" id="ARBA00023054"/>
    </source>
</evidence>
<dbReference type="GO" id="GO:0099149">
    <property type="term" value="P:regulation of postsynaptic neurotransmitter receptor internalization"/>
    <property type="evidence" value="ECO:0007669"/>
    <property type="project" value="Ensembl"/>
</dbReference>
<dbReference type="CDD" id="cd16563">
    <property type="entry name" value="RING-HC_RNF220"/>
    <property type="match status" value="1"/>
</dbReference>
<dbReference type="InterPro" id="IPR031824">
    <property type="entry name" value="RNF220_mid"/>
</dbReference>
<proteinExistence type="predicted"/>
<dbReference type="FunFam" id="3.30.40.10:FF:000195">
    <property type="entry name" value="E3 ubiquitin-protein ligase RNF220"/>
    <property type="match status" value="1"/>
</dbReference>
<feature type="region of interest" description="Disordered" evidence="20">
    <location>
        <begin position="277"/>
        <end position="324"/>
    </location>
</feature>
<evidence type="ECO:0000256" key="11">
    <source>
        <dbReference type="ARBA" id="ARBA00022786"/>
    </source>
</evidence>
<keyword evidence="14" id="KW-0175">Coiled coil</keyword>
<dbReference type="GO" id="GO:0008013">
    <property type="term" value="F:beta-catenin binding"/>
    <property type="evidence" value="ECO:0007669"/>
    <property type="project" value="Ensembl"/>
</dbReference>